<name>A0AAV3R333_LITER</name>
<keyword evidence="1" id="KW-0732">Signal</keyword>
<dbReference type="PANTHER" id="PTHR31676">
    <property type="entry name" value="T31J12.3 PROTEIN-RELATED"/>
    <property type="match status" value="1"/>
</dbReference>
<evidence type="ECO:0000256" key="1">
    <source>
        <dbReference type="SAM" id="SignalP"/>
    </source>
</evidence>
<feature type="signal peptide" evidence="1">
    <location>
        <begin position="1"/>
        <end position="24"/>
    </location>
</feature>
<dbReference type="PANTHER" id="PTHR31676:SF76">
    <property type="entry name" value="OS05G0362300 PROTEIN"/>
    <property type="match status" value="1"/>
</dbReference>
<evidence type="ECO:0000313" key="3">
    <source>
        <dbReference type="Proteomes" id="UP001454036"/>
    </source>
</evidence>
<comment type="caution">
    <text evidence="2">The sequence shown here is derived from an EMBL/GenBank/DDBJ whole genome shotgun (WGS) entry which is preliminary data.</text>
</comment>
<dbReference type="InterPro" id="IPR007493">
    <property type="entry name" value="DUF538"/>
</dbReference>
<reference evidence="2 3" key="1">
    <citation type="submission" date="2024-01" db="EMBL/GenBank/DDBJ databases">
        <title>The complete chloroplast genome sequence of Lithospermum erythrorhizon: insights into the phylogenetic relationship among Boraginaceae species and the maternal lineages of purple gromwells.</title>
        <authorList>
            <person name="Okada T."/>
            <person name="Watanabe K."/>
        </authorList>
    </citation>
    <scope>NUCLEOTIDE SEQUENCE [LARGE SCALE GENOMIC DNA]</scope>
</reference>
<keyword evidence="3" id="KW-1185">Reference proteome</keyword>
<sequence>MSMPYHTTNSITFCLLLIIVIAVAGNVSTTPSAYEGSSMHIEKDKLRNLRGVSVKILFLWVDIVEVVRKGDNLQFSVGIASAGFSIDNFYECPQCGCGLDCNSLGDHRENRESGDPLVSSS</sequence>
<dbReference type="Gene3D" id="2.30.240.10">
    <property type="entry name" value="At5g01610-like"/>
    <property type="match status" value="1"/>
</dbReference>
<protein>
    <recommendedName>
        <fullName evidence="4">Transmembrane protein</fullName>
    </recommendedName>
</protein>
<accession>A0AAV3R333</accession>
<dbReference type="Pfam" id="PF04398">
    <property type="entry name" value="DUF538"/>
    <property type="match status" value="1"/>
</dbReference>
<feature type="chain" id="PRO_5043943485" description="Transmembrane protein" evidence="1">
    <location>
        <begin position="25"/>
        <end position="121"/>
    </location>
</feature>
<gene>
    <name evidence="2" type="ORF">LIER_40873</name>
</gene>
<dbReference type="InterPro" id="IPR036758">
    <property type="entry name" value="At5g01610-like"/>
</dbReference>
<evidence type="ECO:0000313" key="2">
    <source>
        <dbReference type="EMBL" id="GAA0170021.1"/>
    </source>
</evidence>
<dbReference type="Proteomes" id="UP001454036">
    <property type="component" value="Unassembled WGS sequence"/>
</dbReference>
<dbReference type="SUPFAM" id="SSF141562">
    <property type="entry name" value="At5g01610-like"/>
    <property type="match status" value="1"/>
</dbReference>
<dbReference type="EMBL" id="BAABME010024343">
    <property type="protein sequence ID" value="GAA0170021.1"/>
    <property type="molecule type" value="Genomic_DNA"/>
</dbReference>
<dbReference type="AlphaFoldDB" id="A0AAV3R333"/>
<organism evidence="2 3">
    <name type="scientific">Lithospermum erythrorhizon</name>
    <name type="common">Purple gromwell</name>
    <name type="synonym">Lithospermum officinale var. erythrorhizon</name>
    <dbReference type="NCBI Taxonomy" id="34254"/>
    <lineage>
        <taxon>Eukaryota</taxon>
        <taxon>Viridiplantae</taxon>
        <taxon>Streptophyta</taxon>
        <taxon>Embryophyta</taxon>
        <taxon>Tracheophyta</taxon>
        <taxon>Spermatophyta</taxon>
        <taxon>Magnoliopsida</taxon>
        <taxon>eudicotyledons</taxon>
        <taxon>Gunneridae</taxon>
        <taxon>Pentapetalae</taxon>
        <taxon>asterids</taxon>
        <taxon>lamiids</taxon>
        <taxon>Boraginales</taxon>
        <taxon>Boraginaceae</taxon>
        <taxon>Boraginoideae</taxon>
        <taxon>Lithospermeae</taxon>
        <taxon>Lithospermum</taxon>
    </lineage>
</organism>
<proteinExistence type="predicted"/>
<evidence type="ECO:0008006" key="4">
    <source>
        <dbReference type="Google" id="ProtNLM"/>
    </source>
</evidence>